<feature type="transmembrane region" description="Helical" evidence="1">
    <location>
        <begin position="9"/>
        <end position="27"/>
    </location>
</feature>
<evidence type="ECO:0000256" key="1">
    <source>
        <dbReference type="SAM" id="Phobius"/>
    </source>
</evidence>
<keyword evidence="1" id="KW-1133">Transmembrane helix</keyword>
<evidence type="ECO:0000313" key="4">
    <source>
        <dbReference type="Proteomes" id="UP000004367"/>
    </source>
</evidence>
<feature type="domain" description="Glutaredoxin" evidence="2">
    <location>
        <begin position="73"/>
        <end position="128"/>
    </location>
</feature>
<organism evidence="3 4">
    <name type="scientific">Mobilicoccus pelagius NBRC 104925</name>
    <dbReference type="NCBI Taxonomy" id="1089455"/>
    <lineage>
        <taxon>Bacteria</taxon>
        <taxon>Bacillati</taxon>
        <taxon>Actinomycetota</taxon>
        <taxon>Actinomycetes</taxon>
        <taxon>Micrococcales</taxon>
        <taxon>Dermatophilaceae</taxon>
        <taxon>Mobilicoccus</taxon>
    </lineage>
</organism>
<keyword evidence="1" id="KW-0472">Membrane</keyword>
<dbReference type="eggNOG" id="COG0695">
    <property type="taxonomic scope" value="Bacteria"/>
</dbReference>
<feature type="transmembrane region" description="Helical" evidence="1">
    <location>
        <begin position="33"/>
        <end position="50"/>
    </location>
</feature>
<keyword evidence="4" id="KW-1185">Reference proteome</keyword>
<dbReference type="Gene3D" id="3.40.30.10">
    <property type="entry name" value="Glutaredoxin"/>
    <property type="match status" value="1"/>
</dbReference>
<evidence type="ECO:0000313" key="3">
    <source>
        <dbReference type="EMBL" id="GAB47258.1"/>
    </source>
</evidence>
<keyword evidence="1" id="KW-0812">Transmembrane</keyword>
<dbReference type="InterPro" id="IPR002109">
    <property type="entry name" value="Glutaredoxin"/>
</dbReference>
<dbReference type="PROSITE" id="PS51354">
    <property type="entry name" value="GLUTAREDOXIN_2"/>
    <property type="match status" value="1"/>
</dbReference>
<proteinExistence type="predicted"/>
<reference evidence="3 4" key="1">
    <citation type="submission" date="2012-02" db="EMBL/GenBank/DDBJ databases">
        <title>Whole genome shotgun sequence of Mobilicoccus pelagius NBRC 104925.</title>
        <authorList>
            <person name="Yoshida Y."/>
            <person name="Hosoyama A."/>
            <person name="Tsuchikane K."/>
            <person name="Katsumata H."/>
            <person name="Yamazaki S."/>
            <person name="Fujita N."/>
        </authorList>
    </citation>
    <scope>NUCLEOTIDE SEQUENCE [LARGE SCALE GENOMIC DNA]</scope>
    <source>
        <strain evidence="3 4">NBRC 104925</strain>
    </source>
</reference>
<accession>H5UNF0</accession>
<gene>
    <name evidence="3" type="ORF">MOPEL_007_00740</name>
</gene>
<dbReference type="Proteomes" id="UP000004367">
    <property type="component" value="Unassembled WGS sequence"/>
</dbReference>
<dbReference type="EMBL" id="BAFE01000007">
    <property type="protein sequence ID" value="GAB47258.1"/>
    <property type="molecule type" value="Genomic_DNA"/>
</dbReference>
<dbReference type="SUPFAM" id="SSF52833">
    <property type="entry name" value="Thioredoxin-like"/>
    <property type="match status" value="1"/>
</dbReference>
<dbReference type="STRING" id="1089455.MOPEL_007_00740"/>
<comment type="caution">
    <text evidence="3">The sequence shown here is derived from an EMBL/GenBank/DDBJ whole genome shotgun (WGS) entry which is preliminary data.</text>
</comment>
<name>H5UNF0_9MICO</name>
<evidence type="ECO:0000259" key="2">
    <source>
        <dbReference type="Pfam" id="PF00462"/>
    </source>
</evidence>
<dbReference type="Pfam" id="PF00462">
    <property type="entry name" value="Glutaredoxin"/>
    <property type="match status" value="1"/>
</dbReference>
<dbReference type="InterPro" id="IPR036249">
    <property type="entry name" value="Thioredoxin-like_sf"/>
</dbReference>
<sequence>MSRSQRARWWNTAALVGGGVLLVSVLLLLEWHVAAAVVAVVLAALLWRTAPRATSPSPRHWDAQERLVREERVIVYWRPGCLFCTRLRLRLGSLSDEVTWVDIWSDPAAAAFVRDLNGGAETVPTVILPDGEARTNPDPNLVRGHLVGLRKVA</sequence>
<protein>
    <recommendedName>
        <fullName evidence="2">Glutaredoxin domain-containing protein</fullName>
    </recommendedName>
</protein>
<dbReference type="RefSeq" id="WP_009481156.1">
    <property type="nucleotide sequence ID" value="NZ_BAFE01000007.1"/>
</dbReference>
<dbReference type="AlphaFoldDB" id="H5UNF0"/>